<comment type="caution">
    <text evidence="2">The sequence shown here is derived from an EMBL/GenBank/DDBJ whole genome shotgun (WGS) entry which is preliminary data.</text>
</comment>
<accession>A0ABT0YUI0</accession>
<organism evidence="2 3">
    <name type="scientific">Caldimonas mangrovi</name>
    <dbReference type="NCBI Taxonomy" id="2944811"/>
    <lineage>
        <taxon>Bacteria</taxon>
        <taxon>Pseudomonadati</taxon>
        <taxon>Pseudomonadota</taxon>
        <taxon>Betaproteobacteria</taxon>
        <taxon>Burkholderiales</taxon>
        <taxon>Sphaerotilaceae</taxon>
        <taxon>Caldimonas</taxon>
    </lineage>
</organism>
<feature type="chain" id="PRO_5046152892" evidence="1">
    <location>
        <begin position="23"/>
        <end position="66"/>
    </location>
</feature>
<keyword evidence="1" id="KW-0732">Signal</keyword>
<protein>
    <submittedName>
        <fullName evidence="2">Uncharacterized protein</fullName>
    </submittedName>
</protein>
<dbReference type="RefSeq" id="WP_251780882.1">
    <property type="nucleotide sequence ID" value="NZ_JAMKFE010000019.1"/>
</dbReference>
<feature type="signal peptide" evidence="1">
    <location>
        <begin position="1"/>
        <end position="22"/>
    </location>
</feature>
<gene>
    <name evidence="2" type="ORF">M8A51_22995</name>
</gene>
<evidence type="ECO:0000256" key="1">
    <source>
        <dbReference type="SAM" id="SignalP"/>
    </source>
</evidence>
<sequence>MNPSLCSAVGRRAVRAAPLALAAVLCACATRQPVVAPPAGTPRVVERDLRAEAAPLPPGSMRVLPR</sequence>
<reference evidence="2" key="1">
    <citation type="submission" date="2022-05" db="EMBL/GenBank/DDBJ databases">
        <title>Schlegelella sp. nov., isolated from mangrove soil.</title>
        <authorList>
            <person name="Liu Y."/>
            <person name="Ge X."/>
            <person name="Liu W."/>
        </authorList>
    </citation>
    <scope>NUCLEOTIDE SEQUENCE</scope>
    <source>
        <strain evidence="2">S2-27</strain>
    </source>
</reference>
<evidence type="ECO:0000313" key="2">
    <source>
        <dbReference type="EMBL" id="MCM5682405.1"/>
    </source>
</evidence>
<keyword evidence="3" id="KW-1185">Reference proteome</keyword>
<dbReference type="Proteomes" id="UP001165541">
    <property type="component" value="Unassembled WGS sequence"/>
</dbReference>
<evidence type="ECO:0000313" key="3">
    <source>
        <dbReference type="Proteomes" id="UP001165541"/>
    </source>
</evidence>
<name>A0ABT0YUI0_9BURK</name>
<proteinExistence type="predicted"/>
<dbReference type="EMBL" id="JAMKFE010000019">
    <property type="protein sequence ID" value="MCM5682405.1"/>
    <property type="molecule type" value="Genomic_DNA"/>
</dbReference>